<dbReference type="AlphaFoldDB" id="A0A0U1MBB3"/>
<sequence length="245" mass="27579">MLGFEREEWYMKHYIEPLDYSERAYDFIEGGVEQLKRRVVGGLKVDWAWEGGWTLIHCAVNNDDMGCLQFLLDHNGPLNHASKQGQTPLHWAAFFGNEKAVQLLLDNGANVDAIDCHGRNPLMWAVSMTDMDSNEANISCLQQLLEKGSDIGLCDGSGRTVLHYAAGTQCDERGCALEFLLRNGAAYHINNIIDKEDKDRLTPLCCVHRSNHEMEHSKLLTDWSTAVQAKKSGVQDEVSPMPRYP</sequence>
<keyword evidence="1" id="KW-0677">Repeat</keyword>
<organism evidence="4 5">
    <name type="scientific">Talaromyces islandicus</name>
    <name type="common">Penicillium islandicum</name>
    <dbReference type="NCBI Taxonomy" id="28573"/>
    <lineage>
        <taxon>Eukaryota</taxon>
        <taxon>Fungi</taxon>
        <taxon>Dikarya</taxon>
        <taxon>Ascomycota</taxon>
        <taxon>Pezizomycotina</taxon>
        <taxon>Eurotiomycetes</taxon>
        <taxon>Eurotiomycetidae</taxon>
        <taxon>Eurotiales</taxon>
        <taxon>Trichocomaceae</taxon>
        <taxon>Talaromyces</taxon>
        <taxon>Talaromyces sect. Islandici</taxon>
    </lineage>
</organism>
<protein>
    <submittedName>
        <fullName evidence="4">Uncharacterized protein</fullName>
    </submittedName>
</protein>
<dbReference type="Proteomes" id="UP000054383">
    <property type="component" value="Unassembled WGS sequence"/>
</dbReference>
<evidence type="ECO:0000313" key="4">
    <source>
        <dbReference type="EMBL" id="CRG92878.1"/>
    </source>
</evidence>
<dbReference type="EMBL" id="CVMT01000024">
    <property type="protein sequence ID" value="CRG92878.1"/>
    <property type="molecule type" value="Genomic_DNA"/>
</dbReference>
<reference evidence="4 5" key="1">
    <citation type="submission" date="2015-04" db="EMBL/GenBank/DDBJ databases">
        <authorList>
            <person name="Syromyatnikov M.Y."/>
            <person name="Popov V.N."/>
        </authorList>
    </citation>
    <scope>NUCLEOTIDE SEQUENCE [LARGE SCALE GENOMIC DNA]</scope>
    <source>
        <strain evidence="4">WF-38-12</strain>
    </source>
</reference>
<accession>A0A0U1MBB3</accession>
<evidence type="ECO:0000313" key="5">
    <source>
        <dbReference type="Proteomes" id="UP000054383"/>
    </source>
</evidence>
<evidence type="ECO:0000256" key="3">
    <source>
        <dbReference type="PROSITE-ProRule" id="PRU00023"/>
    </source>
</evidence>
<dbReference type="PANTHER" id="PTHR24198">
    <property type="entry name" value="ANKYRIN REPEAT AND PROTEIN KINASE DOMAIN-CONTAINING PROTEIN"/>
    <property type="match status" value="1"/>
</dbReference>
<feature type="repeat" description="ANK" evidence="3">
    <location>
        <begin position="84"/>
        <end position="116"/>
    </location>
</feature>
<dbReference type="STRING" id="28573.A0A0U1MBB3"/>
<dbReference type="Gene3D" id="1.25.40.20">
    <property type="entry name" value="Ankyrin repeat-containing domain"/>
    <property type="match status" value="2"/>
</dbReference>
<feature type="repeat" description="ANK" evidence="3">
    <location>
        <begin position="157"/>
        <end position="192"/>
    </location>
</feature>
<evidence type="ECO:0000256" key="1">
    <source>
        <dbReference type="ARBA" id="ARBA00022737"/>
    </source>
</evidence>
<keyword evidence="5" id="KW-1185">Reference proteome</keyword>
<dbReference type="SMART" id="SM00248">
    <property type="entry name" value="ANK"/>
    <property type="match status" value="4"/>
</dbReference>
<dbReference type="InterPro" id="IPR002110">
    <property type="entry name" value="Ankyrin_rpt"/>
</dbReference>
<dbReference type="PANTHER" id="PTHR24198:SF165">
    <property type="entry name" value="ANKYRIN REPEAT-CONTAINING PROTEIN-RELATED"/>
    <property type="match status" value="1"/>
</dbReference>
<dbReference type="PROSITE" id="PS50088">
    <property type="entry name" value="ANK_REPEAT"/>
    <property type="match status" value="3"/>
</dbReference>
<keyword evidence="2 3" id="KW-0040">ANK repeat</keyword>
<dbReference type="PROSITE" id="PS50297">
    <property type="entry name" value="ANK_REP_REGION"/>
    <property type="match status" value="1"/>
</dbReference>
<dbReference type="Pfam" id="PF12796">
    <property type="entry name" value="Ank_2"/>
    <property type="match status" value="2"/>
</dbReference>
<dbReference type="InterPro" id="IPR036770">
    <property type="entry name" value="Ankyrin_rpt-contain_sf"/>
</dbReference>
<gene>
    <name evidence="4" type="ORF">PISL3812_09953</name>
</gene>
<name>A0A0U1MBB3_TALIS</name>
<dbReference type="OrthoDB" id="426293at2759"/>
<feature type="repeat" description="ANK" evidence="3">
    <location>
        <begin position="117"/>
        <end position="156"/>
    </location>
</feature>
<dbReference type="SUPFAM" id="SSF48403">
    <property type="entry name" value="Ankyrin repeat"/>
    <property type="match status" value="1"/>
</dbReference>
<evidence type="ECO:0000256" key="2">
    <source>
        <dbReference type="ARBA" id="ARBA00023043"/>
    </source>
</evidence>
<proteinExistence type="predicted"/>